<protein>
    <submittedName>
        <fullName evidence="2">Uncharacterized protein</fullName>
    </submittedName>
</protein>
<name>A0A857A6R6_9ACTO</name>
<feature type="transmembrane region" description="Helical" evidence="1">
    <location>
        <begin position="73"/>
        <end position="93"/>
    </location>
</feature>
<dbReference type="AlphaFoldDB" id="A0A857A6R6"/>
<sequence>MVLFPNAMRRDNAVGRIRRVHGHETTNEAVGARDQRPPSLGLGRIIIALFWLLGAWILVTAILDLFHAQGQPWGPRIVALLAGIDYLVAATALTHNGRRMRMVGWVTISLSIAIPIVLWVASLGLDELNSARSAWTGLGADFYFLPFIVSIIGLIWMWRSNPRRIVSLAEQVERPSSPWRAH</sequence>
<evidence type="ECO:0000256" key="1">
    <source>
        <dbReference type="SAM" id="Phobius"/>
    </source>
</evidence>
<keyword evidence="1" id="KW-0472">Membrane</keyword>
<keyword evidence="1" id="KW-0812">Transmembrane</keyword>
<organism evidence="2 3">
    <name type="scientific">Schaalia odontolytica</name>
    <dbReference type="NCBI Taxonomy" id="1660"/>
    <lineage>
        <taxon>Bacteria</taxon>
        <taxon>Bacillati</taxon>
        <taxon>Actinomycetota</taxon>
        <taxon>Actinomycetes</taxon>
        <taxon>Actinomycetales</taxon>
        <taxon>Actinomycetaceae</taxon>
        <taxon>Schaalia</taxon>
    </lineage>
</organism>
<keyword evidence="1" id="KW-1133">Transmembrane helix</keyword>
<evidence type="ECO:0000313" key="2">
    <source>
        <dbReference type="EMBL" id="QGS11072.1"/>
    </source>
</evidence>
<accession>A0A857A6R6</accession>
<feature type="transmembrane region" description="Helical" evidence="1">
    <location>
        <begin position="102"/>
        <end position="122"/>
    </location>
</feature>
<feature type="transmembrane region" description="Helical" evidence="1">
    <location>
        <begin position="142"/>
        <end position="158"/>
    </location>
</feature>
<feature type="transmembrane region" description="Helical" evidence="1">
    <location>
        <begin position="45"/>
        <end position="67"/>
    </location>
</feature>
<dbReference type="Proteomes" id="UP000424490">
    <property type="component" value="Chromosome"/>
</dbReference>
<dbReference type="EMBL" id="CP046315">
    <property type="protein sequence ID" value="QGS11072.1"/>
    <property type="molecule type" value="Genomic_DNA"/>
</dbReference>
<dbReference type="RefSeq" id="WP_003796786.1">
    <property type="nucleotide sequence ID" value="NZ_CP046315.1"/>
</dbReference>
<proteinExistence type="predicted"/>
<evidence type="ECO:0000313" key="3">
    <source>
        <dbReference type="Proteomes" id="UP000424490"/>
    </source>
</evidence>
<gene>
    <name evidence="2" type="ORF">FOC40_06410</name>
</gene>
<reference evidence="2 3" key="1">
    <citation type="submission" date="2019-11" db="EMBL/GenBank/DDBJ databases">
        <title>FDA dAtabase for Regulatory Grade micrObial Sequences (FDA-ARGOS): Supporting development and validation of Infectious Disease Dx tests.</title>
        <authorList>
            <person name="Stonesifer R."/>
            <person name="Tallon L."/>
            <person name="Sadzewicz L."/>
            <person name="Vavikolanu K."/>
            <person name="Mehta A."/>
            <person name="Aluvathingal J."/>
            <person name="Nadendla S."/>
            <person name="Myers T."/>
            <person name="Yan Y."/>
            <person name="Sichtig H."/>
        </authorList>
    </citation>
    <scope>NUCLEOTIDE SEQUENCE [LARGE SCALE GENOMIC DNA]</scope>
    <source>
        <strain evidence="2 3">FDAARGOS_732</strain>
    </source>
</reference>